<protein>
    <submittedName>
        <fullName evidence="2">Uncharacterized protein</fullName>
    </submittedName>
</protein>
<keyword evidence="1" id="KW-0812">Transmembrane</keyword>
<reference evidence="2" key="1">
    <citation type="journal article" date="2014" name="Int. J. Syst. Evol. Microbiol.">
        <title>Complete genome sequence of Corynebacterium casei LMG S-19264T (=DSM 44701T), isolated from a smear-ripened cheese.</title>
        <authorList>
            <consortium name="US DOE Joint Genome Institute (JGI-PGF)"/>
            <person name="Walter F."/>
            <person name="Albersmeier A."/>
            <person name="Kalinowski J."/>
            <person name="Ruckert C."/>
        </authorList>
    </citation>
    <scope>NUCLEOTIDE SEQUENCE</scope>
    <source>
        <strain evidence="2">CGMCC 1.10998</strain>
    </source>
</reference>
<evidence type="ECO:0000256" key="1">
    <source>
        <dbReference type="SAM" id="Phobius"/>
    </source>
</evidence>
<evidence type="ECO:0000313" key="2">
    <source>
        <dbReference type="EMBL" id="GGC76915.1"/>
    </source>
</evidence>
<feature type="transmembrane region" description="Helical" evidence="1">
    <location>
        <begin position="7"/>
        <end position="31"/>
    </location>
</feature>
<keyword evidence="1" id="KW-1133">Transmembrane helix</keyword>
<dbReference type="RefSeq" id="WP_188566382.1">
    <property type="nucleotide sequence ID" value="NZ_BMED01000002.1"/>
</dbReference>
<gene>
    <name evidence="2" type="ORF">GCM10011396_25180</name>
</gene>
<sequence length="87" mass="10162">MKLKNLVCHLIAMTLAYGLVLFAPVLCDFFFDTHVQIYVVIWCNIGLFVMRAKNMPFPIPDMGRIDVVGGLKTLWWAVFWPNYLIRR</sequence>
<comment type="caution">
    <text evidence="2">The sequence shown here is derived from an EMBL/GenBank/DDBJ whole genome shotgun (WGS) entry which is preliminary data.</text>
</comment>
<dbReference type="Proteomes" id="UP000637423">
    <property type="component" value="Unassembled WGS sequence"/>
</dbReference>
<organism evidence="2 3">
    <name type="scientific">Undibacterium terreum</name>
    <dbReference type="NCBI Taxonomy" id="1224302"/>
    <lineage>
        <taxon>Bacteria</taxon>
        <taxon>Pseudomonadati</taxon>
        <taxon>Pseudomonadota</taxon>
        <taxon>Betaproteobacteria</taxon>
        <taxon>Burkholderiales</taxon>
        <taxon>Oxalobacteraceae</taxon>
        <taxon>Undibacterium</taxon>
    </lineage>
</organism>
<feature type="transmembrane region" description="Helical" evidence="1">
    <location>
        <begin position="37"/>
        <end position="54"/>
    </location>
</feature>
<dbReference type="AlphaFoldDB" id="A0A916UKY8"/>
<accession>A0A916UKY8</accession>
<reference evidence="2" key="2">
    <citation type="submission" date="2020-09" db="EMBL/GenBank/DDBJ databases">
        <authorList>
            <person name="Sun Q."/>
            <person name="Zhou Y."/>
        </authorList>
    </citation>
    <scope>NUCLEOTIDE SEQUENCE</scope>
    <source>
        <strain evidence="2">CGMCC 1.10998</strain>
    </source>
</reference>
<name>A0A916UKY8_9BURK</name>
<keyword evidence="1" id="KW-0472">Membrane</keyword>
<evidence type="ECO:0000313" key="3">
    <source>
        <dbReference type="Proteomes" id="UP000637423"/>
    </source>
</evidence>
<proteinExistence type="predicted"/>
<dbReference type="EMBL" id="BMED01000002">
    <property type="protein sequence ID" value="GGC76915.1"/>
    <property type="molecule type" value="Genomic_DNA"/>
</dbReference>
<keyword evidence="3" id="KW-1185">Reference proteome</keyword>